<evidence type="ECO:0000313" key="2">
    <source>
        <dbReference type="EMBL" id="CAD7288204.1"/>
    </source>
</evidence>
<dbReference type="EMBL" id="CAJHOE010000002">
    <property type="protein sequence ID" value="CAD7288204.1"/>
    <property type="molecule type" value="Genomic_DNA"/>
</dbReference>
<gene>
    <name evidence="2" type="ORF">LMG8286_01189</name>
</gene>
<evidence type="ECO:0000313" key="3">
    <source>
        <dbReference type="Proteomes" id="UP000789359"/>
    </source>
</evidence>
<sequence>MKYFKNKENKIYAYDDDVSQDILNEFIVKHNLTPLNKKELNELNEPSLNELKELKKAEILSAFNRNLENLDGGLSIEPLGIVVDCGRIHAENVASMITLLANTSQDNITFRLYDNTSRLTSLAELKAIQTAIIAEGFKQYEKKWALEQAINEATSKEQIEAIKW</sequence>
<name>A0ABM8Q5P6_9BACT</name>
<comment type="caution">
    <text evidence="2">The sequence shown here is derived from an EMBL/GenBank/DDBJ whole genome shotgun (WGS) entry which is preliminary data.</text>
</comment>
<protein>
    <recommendedName>
        <fullName evidence="1">DUF4376 domain-containing protein</fullName>
    </recommendedName>
</protein>
<reference evidence="2 3" key="1">
    <citation type="submission" date="2020-11" db="EMBL/GenBank/DDBJ databases">
        <authorList>
            <person name="Peeters C."/>
        </authorList>
    </citation>
    <scope>NUCLEOTIDE SEQUENCE [LARGE SCALE GENOMIC DNA]</scope>
    <source>
        <strain evidence="2 3">LMG 8286</strain>
    </source>
</reference>
<dbReference type="Pfam" id="PF14301">
    <property type="entry name" value="DUF4376"/>
    <property type="match status" value="1"/>
</dbReference>
<dbReference type="Proteomes" id="UP000789359">
    <property type="component" value="Unassembled WGS sequence"/>
</dbReference>
<organism evidence="2 3">
    <name type="scientific">Campylobacter suis</name>
    <dbReference type="NCBI Taxonomy" id="2790657"/>
    <lineage>
        <taxon>Bacteria</taxon>
        <taxon>Pseudomonadati</taxon>
        <taxon>Campylobacterota</taxon>
        <taxon>Epsilonproteobacteria</taxon>
        <taxon>Campylobacterales</taxon>
        <taxon>Campylobacteraceae</taxon>
        <taxon>Campylobacter</taxon>
    </lineage>
</organism>
<dbReference type="RefSeq" id="WP_230056943.1">
    <property type="nucleotide sequence ID" value="NZ_CAJHOE010000002.1"/>
</dbReference>
<accession>A0ABM8Q5P6</accession>
<dbReference type="InterPro" id="IPR025484">
    <property type="entry name" value="DUF4376"/>
</dbReference>
<evidence type="ECO:0000259" key="1">
    <source>
        <dbReference type="Pfam" id="PF14301"/>
    </source>
</evidence>
<proteinExistence type="predicted"/>
<feature type="domain" description="DUF4376" evidence="1">
    <location>
        <begin position="51"/>
        <end position="161"/>
    </location>
</feature>
<keyword evidence="3" id="KW-1185">Reference proteome</keyword>